<dbReference type="SUPFAM" id="SSF53649">
    <property type="entry name" value="Alkaline phosphatase-like"/>
    <property type="match status" value="1"/>
</dbReference>
<proteinExistence type="predicted"/>
<evidence type="ECO:0000259" key="1">
    <source>
        <dbReference type="Pfam" id="PF00884"/>
    </source>
</evidence>
<accession>A0A382DJI7</accession>
<protein>
    <recommendedName>
        <fullName evidence="1">Sulfatase N-terminal domain-containing protein</fullName>
    </recommendedName>
</protein>
<sequence length="66" mass="7077">MKHLLLSLALLFAVSTRGADQPNILLLTVDDMSADSVGVFGSKLPDTTPNMDKLASQSLRFAHAHV</sequence>
<dbReference type="AlphaFoldDB" id="A0A382DJI7"/>
<dbReference type="EMBL" id="UINC01039730">
    <property type="protein sequence ID" value="SVB38640.1"/>
    <property type="molecule type" value="Genomic_DNA"/>
</dbReference>
<dbReference type="InterPro" id="IPR017850">
    <property type="entry name" value="Alkaline_phosphatase_core_sf"/>
</dbReference>
<evidence type="ECO:0000313" key="2">
    <source>
        <dbReference type="EMBL" id="SVB38640.1"/>
    </source>
</evidence>
<gene>
    <name evidence="2" type="ORF">METZ01_LOCUS191494</name>
</gene>
<dbReference type="Pfam" id="PF00884">
    <property type="entry name" value="Sulfatase"/>
    <property type="match status" value="1"/>
</dbReference>
<dbReference type="InterPro" id="IPR000917">
    <property type="entry name" value="Sulfatase_N"/>
</dbReference>
<name>A0A382DJI7_9ZZZZ</name>
<feature type="domain" description="Sulfatase N-terminal" evidence="1">
    <location>
        <begin position="22"/>
        <end position="65"/>
    </location>
</feature>
<organism evidence="2">
    <name type="scientific">marine metagenome</name>
    <dbReference type="NCBI Taxonomy" id="408172"/>
    <lineage>
        <taxon>unclassified sequences</taxon>
        <taxon>metagenomes</taxon>
        <taxon>ecological metagenomes</taxon>
    </lineage>
</organism>
<feature type="non-terminal residue" evidence="2">
    <location>
        <position position="66"/>
    </location>
</feature>
<dbReference type="Gene3D" id="3.40.720.10">
    <property type="entry name" value="Alkaline Phosphatase, subunit A"/>
    <property type="match status" value="1"/>
</dbReference>
<reference evidence="2" key="1">
    <citation type="submission" date="2018-05" db="EMBL/GenBank/DDBJ databases">
        <authorList>
            <person name="Lanie J.A."/>
            <person name="Ng W.-L."/>
            <person name="Kazmierczak K.M."/>
            <person name="Andrzejewski T.M."/>
            <person name="Davidsen T.M."/>
            <person name="Wayne K.J."/>
            <person name="Tettelin H."/>
            <person name="Glass J.I."/>
            <person name="Rusch D."/>
            <person name="Podicherti R."/>
            <person name="Tsui H.-C.T."/>
            <person name="Winkler M.E."/>
        </authorList>
    </citation>
    <scope>NUCLEOTIDE SEQUENCE</scope>
</reference>